<keyword evidence="2" id="KW-1185">Reference proteome</keyword>
<gene>
    <name evidence="1" type="ORF">LMG27177_00297</name>
</gene>
<dbReference type="InterPro" id="IPR027417">
    <property type="entry name" value="P-loop_NTPase"/>
</dbReference>
<dbReference type="Gene3D" id="3.40.50.300">
    <property type="entry name" value="P-loop containing nucleotide triphosphate hydrolases"/>
    <property type="match status" value="1"/>
</dbReference>
<reference evidence="1 2" key="1">
    <citation type="submission" date="2020-04" db="EMBL/GenBank/DDBJ databases">
        <authorList>
            <person name="De Canck E."/>
        </authorList>
    </citation>
    <scope>NUCLEOTIDE SEQUENCE [LARGE SCALE GENOMIC DNA]</scope>
    <source>
        <strain evidence="1 2">LMG 27177</strain>
    </source>
</reference>
<dbReference type="EMBL" id="CADIKI010000001">
    <property type="protein sequence ID" value="CAB3777158.1"/>
    <property type="molecule type" value="Genomic_DNA"/>
</dbReference>
<sequence>MIEQILVSHPQVVGAGERTEFGVALTQCLRRDADNPLRIDIAALHGVGAPHLRMLGADYLELMRRALPECQSDRENAARDRMHGSLDNDAQRTAPHPCRFTDKCPFNFINVGLIHLALPNARFIHSRRSPLQTCLSIFPGSFTTCHSVTTSAHSAATVVRTMR</sequence>
<dbReference type="AlphaFoldDB" id="A0A6J5FC36"/>
<accession>A0A6J5FC36</accession>
<name>A0A6J5FC36_9BURK</name>
<dbReference type="SUPFAM" id="SSF52540">
    <property type="entry name" value="P-loop containing nucleoside triphosphate hydrolases"/>
    <property type="match status" value="1"/>
</dbReference>
<evidence type="ECO:0000313" key="2">
    <source>
        <dbReference type="Proteomes" id="UP000494252"/>
    </source>
</evidence>
<organism evidence="1 2">
    <name type="scientific">Paraburkholderia fynbosensis</name>
    <dbReference type="NCBI Taxonomy" id="1200993"/>
    <lineage>
        <taxon>Bacteria</taxon>
        <taxon>Pseudomonadati</taxon>
        <taxon>Pseudomonadota</taxon>
        <taxon>Betaproteobacteria</taxon>
        <taxon>Burkholderiales</taxon>
        <taxon>Burkholderiaceae</taxon>
        <taxon>Paraburkholderia</taxon>
    </lineage>
</organism>
<dbReference type="Pfam" id="PF13469">
    <property type="entry name" value="Sulfotransfer_3"/>
    <property type="match status" value="1"/>
</dbReference>
<protein>
    <submittedName>
        <fullName evidence="1">Uncharacterized protein</fullName>
    </submittedName>
</protein>
<dbReference type="Proteomes" id="UP000494252">
    <property type="component" value="Unassembled WGS sequence"/>
</dbReference>
<proteinExistence type="predicted"/>
<evidence type="ECO:0000313" key="1">
    <source>
        <dbReference type="EMBL" id="CAB3777158.1"/>
    </source>
</evidence>